<keyword evidence="4 13" id="KW-0548">Nucleotidyltransferase</keyword>
<dbReference type="Gene3D" id="2.40.270.10">
    <property type="entry name" value="DNA-directed RNA polymerase, subunit 2, domain 6"/>
    <property type="match status" value="1"/>
</dbReference>
<sequence>MAASHDTSAVPTGPRHVSFARIQEPLEVPDLLAPQTQSFDWLLGNERWKARVEAARQAGRRDVPAQSGLQEVFEELSPIEDFSGTMSLSFRDHRFEPPKYSVDECKDKDMTFSAPMFVTAEFVNNATGEIKSQTVFMGDFPLMTPKGTFVVNGTERVVISQLIRSPGVYFDRTADKTSDKDLYSCKVIPSRGAWLEFEIDKRDSVGVRVDRKRKQPVTVLLKALGWTTDQILERFGQYESMRATLEKDHTTGQSDALLDIYRKLRPGEPPTKESAQTLLENLYFNPKRYDLAKVGRYKINKKLGFSTAIDVTVLTEDDIVATVEYLVRLHAGETSAEGRRLEVDDIDHFGNRRVRNVGELIQNQVRLGMARMERVVRERMTTQDVEAITPQTLINIRPVVASMKEFFGTSQLSQFMDQINPLSGLTHRRRLSAVGPGGLSRERAGVEMRDVHPSHYGRMCPIETPEGPNIGLIGYFACYARLNAFGFVETPYRKVVDGKVTDQIDYLTADEEELYVIAQANSPLAADGGFAEQRVLVRTKGGEFEYVRSSEVHYMDVSPRQMVSVATAMIPFLEHDDANRALMGANMMRQSVPLLRSEAPLVGTGMEYRAATDTGDMVSAGKAGVVDEVSADLISIANDDGTSTTHRLATFRHTNQGTCFNHRPIVREGDRVEVNQVVADGPCTDNGEMALGKNLLVAFMPWEGHNYEDAIILSQRLVQDDVLSSIHIEEHEVDARDTKLGPEEITRDIP</sequence>
<reference evidence="14" key="1">
    <citation type="journal article" date="2019" name="Int. J. Syst. Evol. Microbiol.">
        <title>The Global Catalogue of Microorganisms (GCM) 10K type strain sequencing project: providing services to taxonomists for standard genome sequencing and annotation.</title>
        <authorList>
            <consortium name="The Broad Institute Genomics Platform"/>
            <consortium name="The Broad Institute Genome Sequencing Center for Infectious Disease"/>
            <person name="Wu L."/>
            <person name="Ma J."/>
        </authorList>
    </citation>
    <scope>NUCLEOTIDE SEQUENCE [LARGE SCALE GENOMIC DNA]</scope>
    <source>
        <strain evidence="14">JCM 30346</strain>
    </source>
</reference>
<evidence type="ECO:0000259" key="11">
    <source>
        <dbReference type="Pfam" id="PF04565"/>
    </source>
</evidence>
<keyword evidence="14" id="KW-1185">Reference proteome</keyword>
<comment type="catalytic activity">
    <reaction evidence="6">
        <text>RNA(n) + a ribonucleoside 5'-triphosphate = RNA(n+1) + diphosphate</text>
        <dbReference type="Rhea" id="RHEA:21248"/>
        <dbReference type="Rhea" id="RHEA-COMP:14527"/>
        <dbReference type="Rhea" id="RHEA-COMP:17342"/>
        <dbReference type="ChEBI" id="CHEBI:33019"/>
        <dbReference type="ChEBI" id="CHEBI:61557"/>
        <dbReference type="ChEBI" id="CHEBI:140395"/>
        <dbReference type="EC" id="2.7.7.6"/>
    </reaction>
</comment>
<feature type="domain" description="RNA polymerase Rpb2" evidence="11">
    <location>
        <begin position="414"/>
        <end position="481"/>
    </location>
</feature>
<dbReference type="InterPro" id="IPR007120">
    <property type="entry name" value="DNA-dir_RNAP_su2_dom"/>
</dbReference>
<dbReference type="NCBIfam" id="NF001616">
    <property type="entry name" value="PRK00405.1"/>
    <property type="match status" value="1"/>
</dbReference>
<comment type="similarity">
    <text evidence="7">Belongs to the RNA polymerase beta chain family.</text>
</comment>
<feature type="domain" description="RNA polymerase Rpb2" evidence="9">
    <location>
        <begin position="164"/>
        <end position="355"/>
    </location>
</feature>
<dbReference type="NCBIfam" id="TIGR02013">
    <property type="entry name" value="rpoB"/>
    <property type="match status" value="1"/>
</dbReference>
<dbReference type="InterPro" id="IPR015712">
    <property type="entry name" value="DNA-dir_RNA_pol_su2"/>
</dbReference>
<evidence type="ECO:0000259" key="8">
    <source>
        <dbReference type="Pfam" id="PF00562"/>
    </source>
</evidence>
<dbReference type="GO" id="GO:0003899">
    <property type="term" value="F:DNA-directed RNA polymerase activity"/>
    <property type="evidence" value="ECO:0007669"/>
    <property type="project" value="UniProtKB-EC"/>
</dbReference>
<evidence type="ECO:0000256" key="7">
    <source>
        <dbReference type="RuleBase" id="RU000434"/>
    </source>
</evidence>
<dbReference type="InterPro" id="IPR007645">
    <property type="entry name" value="RNA_pol_Rpb2_3"/>
</dbReference>
<evidence type="ECO:0000259" key="9">
    <source>
        <dbReference type="Pfam" id="PF04561"/>
    </source>
</evidence>
<dbReference type="Pfam" id="PF10385">
    <property type="entry name" value="RNA_pol_Rpb2_45"/>
    <property type="match status" value="1"/>
</dbReference>
<evidence type="ECO:0000256" key="5">
    <source>
        <dbReference type="ARBA" id="ARBA00023163"/>
    </source>
</evidence>
<keyword evidence="3 13" id="KW-0808">Transferase</keyword>
<feature type="non-terminal residue" evidence="13">
    <location>
        <position position="750"/>
    </location>
</feature>
<proteinExistence type="inferred from homology"/>
<dbReference type="EMBL" id="JBHSRF010000032">
    <property type="protein sequence ID" value="MFC6083762.1"/>
    <property type="molecule type" value="Genomic_DNA"/>
</dbReference>
<dbReference type="Gene3D" id="2.30.150.10">
    <property type="entry name" value="DNA-directed RNA polymerase, beta subunit, external 1 domain"/>
    <property type="match status" value="1"/>
</dbReference>
<dbReference type="SUPFAM" id="SSF64484">
    <property type="entry name" value="beta and beta-prime subunits of DNA dependent RNA-polymerase"/>
    <property type="match status" value="1"/>
</dbReference>
<accession>A0ABW1NLY7</accession>
<dbReference type="InterPro" id="IPR037034">
    <property type="entry name" value="RNA_pol_Rpb2_2_sf"/>
</dbReference>
<evidence type="ECO:0000313" key="13">
    <source>
        <dbReference type="EMBL" id="MFC6083762.1"/>
    </source>
</evidence>
<dbReference type="InterPro" id="IPR037033">
    <property type="entry name" value="DNA-dir_RNAP_su2_hyb_sf"/>
</dbReference>
<dbReference type="InterPro" id="IPR042107">
    <property type="entry name" value="DNA-dir_RNA_pol_bsu_ext_1_sf"/>
</dbReference>
<name>A0ABW1NLY7_9ACTN</name>
<keyword evidence="2 13" id="KW-0240">DNA-directed RNA polymerase</keyword>
<dbReference type="InterPro" id="IPR007644">
    <property type="entry name" value="RNA_pol_bsu_protrusion"/>
</dbReference>
<evidence type="ECO:0000256" key="2">
    <source>
        <dbReference type="ARBA" id="ARBA00022478"/>
    </source>
</evidence>
<evidence type="ECO:0000259" key="10">
    <source>
        <dbReference type="Pfam" id="PF04563"/>
    </source>
</evidence>
<dbReference type="Gene3D" id="2.40.50.100">
    <property type="match status" value="1"/>
</dbReference>
<dbReference type="InterPro" id="IPR010243">
    <property type="entry name" value="RNA_pol_bsu_bac"/>
</dbReference>
<dbReference type="EC" id="2.7.7.6" evidence="1"/>
<dbReference type="PANTHER" id="PTHR20856">
    <property type="entry name" value="DNA-DIRECTED RNA POLYMERASE I SUBUNIT 2"/>
    <property type="match status" value="1"/>
</dbReference>
<dbReference type="Gene3D" id="3.90.1100.10">
    <property type="match status" value="1"/>
</dbReference>
<dbReference type="Gene3D" id="2.40.50.150">
    <property type="match status" value="1"/>
</dbReference>
<organism evidence="13 14">
    <name type="scientific">Sphaerisporangium aureirubrum</name>
    <dbReference type="NCBI Taxonomy" id="1544736"/>
    <lineage>
        <taxon>Bacteria</taxon>
        <taxon>Bacillati</taxon>
        <taxon>Actinomycetota</taxon>
        <taxon>Actinomycetes</taxon>
        <taxon>Streptosporangiales</taxon>
        <taxon>Streptosporangiaceae</taxon>
        <taxon>Sphaerisporangium</taxon>
    </lineage>
</organism>
<gene>
    <name evidence="13" type="primary">rpoB</name>
    <name evidence="13" type="ORF">ACFP1K_21530</name>
</gene>
<dbReference type="GO" id="GO:0000428">
    <property type="term" value="C:DNA-directed RNA polymerase complex"/>
    <property type="evidence" value="ECO:0007669"/>
    <property type="project" value="UniProtKB-KW"/>
</dbReference>
<dbReference type="RefSeq" id="WP_380756086.1">
    <property type="nucleotide sequence ID" value="NZ_JBHSRF010000032.1"/>
</dbReference>
<evidence type="ECO:0000259" key="12">
    <source>
        <dbReference type="Pfam" id="PF10385"/>
    </source>
</evidence>
<feature type="domain" description="DNA-directed RNA polymerase beta subunit external 1" evidence="12">
    <location>
        <begin position="492"/>
        <end position="558"/>
    </location>
</feature>
<dbReference type="CDD" id="cd00653">
    <property type="entry name" value="RNA_pol_B_RPB2"/>
    <property type="match status" value="1"/>
</dbReference>
<protein>
    <recommendedName>
        <fullName evidence="1">DNA-directed RNA polymerase</fullName>
        <ecNumber evidence="1">2.7.7.6</ecNumber>
    </recommendedName>
</protein>
<dbReference type="Pfam" id="PF04565">
    <property type="entry name" value="RNA_pol_Rpb2_3"/>
    <property type="match status" value="1"/>
</dbReference>
<dbReference type="InterPro" id="IPR019462">
    <property type="entry name" value="DNA-dir_RNA_pol_bsu_external_1"/>
</dbReference>
<keyword evidence="5" id="KW-0804">Transcription</keyword>
<evidence type="ECO:0000256" key="3">
    <source>
        <dbReference type="ARBA" id="ARBA00022679"/>
    </source>
</evidence>
<evidence type="ECO:0000313" key="14">
    <source>
        <dbReference type="Proteomes" id="UP001596137"/>
    </source>
</evidence>
<dbReference type="Gene3D" id="3.90.1110.10">
    <property type="entry name" value="RNA polymerase Rpb2, domain 2"/>
    <property type="match status" value="1"/>
</dbReference>
<dbReference type="Pfam" id="PF04563">
    <property type="entry name" value="RNA_pol_Rpb2_1"/>
    <property type="match status" value="1"/>
</dbReference>
<dbReference type="Pfam" id="PF04561">
    <property type="entry name" value="RNA_pol_Rpb2_2"/>
    <property type="match status" value="1"/>
</dbReference>
<evidence type="ECO:0000256" key="6">
    <source>
        <dbReference type="ARBA" id="ARBA00048552"/>
    </source>
</evidence>
<feature type="domain" description="DNA-directed RNA polymerase subunit 2 hybrid-binding" evidence="8">
    <location>
        <begin position="620"/>
        <end position="750"/>
    </location>
</feature>
<dbReference type="Pfam" id="PF00562">
    <property type="entry name" value="RNA_pol_Rpb2_6"/>
    <property type="match status" value="1"/>
</dbReference>
<comment type="caution">
    <text evidence="13">The sequence shown here is derived from an EMBL/GenBank/DDBJ whole genome shotgun (WGS) entry which is preliminary data.</text>
</comment>
<evidence type="ECO:0000256" key="4">
    <source>
        <dbReference type="ARBA" id="ARBA00022695"/>
    </source>
</evidence>
<evidence type="ECO:0000256" key="1">
    <source>
        <dbReference type="ARBA" id="ARBA00012418"/>
    </source>
</evidence>
<dbReference type="InterPro" id="IPR014724">
    <property type="entry name" value="RNA_pol_RPB2_OB-fold"/>
</dbReference>
<dbReference type="Proteomes" id="UP001596137">
    <property type="component" value="Unassembled WGS sequence"/>
</dbReference>
<dbReference type="InterPro" id="IPR007642">
    <property type="entry name" value="RNA_pol_Rpb2_2"/>
</dbReference>
<feature type="domain" description="RNA polymerase beta subunit protrusion" evidence="10">
    <location>
        <begin position="31"/>
        <end position="399"/>
    </location>
</feature>